<gene>
    <name evidence="1" type="ORF">ACFQ2J_11625</name>
</gene>
<keyword evidence="2" id="KW-1185">Reference proteome</keyword>
<name>A0ABW3L5I7_9BACI</name>
<sequence>MMLSTSFEKTIVHFFGEKGREWIEGFDSLYRYCEERWGLEIHEPFHLSVNYVAPAVKQDGTEVVLKLSVPSEEFLSELETLKAFNGEGVVPLLDYDIDRGIMLLARVKPGITLASAINDDEEGVRIAADAVRKLWRPVEEVPHIPNIDSREASFSAIVEKNADGLGPINCETLQEGYNIFSDLVKTQKKTSLLHGDFHHFNLLKSENGWTVIDPKGLIGEREYDLIQFLLNELPQEQVAEVLERRIDLFVEALDLDRERLLLWGYAHAVLATSWSVTDDGEYSKDFYRAISIFREMCKREQLLR</sequence>
<dbReference type="EMBL" id="JBHTKL010000005">
    <property type="protein sequence ID" value="MFD1019824.1"/>
    <property type="molecule type" value="Genomic_DNA"/>
</dbReference>
<dbReference type="SUPFAM" id="SSF56112">
    <property type="entry name" value="Protein kinase-like (PK-like)"/>
    <property type="match status" value="1"/>
</dbReference>
<dbReference type="InterPro" id="IPR006748">
    <property type="entry name" value="NH2Glyco/OHUrea_AB-resist_kin"/>
</dbReference>
<comment type="caution">
    <text evidence="1">The sequence shown here is derived from an EMBL/GenBank/DDBJ whole genome shotgun (WGS) entry which is preliminary data.</text>
</comment>
<organism evidence="1 2">
    <name type="scientific">Thalassobacillus hwangdonensis</name>
    <dbReference type="NCBI Taxonomy" id="546108"/>
    <lineage>
        <taxon>Bacteria</taxon>
        <taxon>Bacillati</taxon>
        <taxon>Bacillota</taxon>
        <taxon>Bacilli</taxon>
        <taxon>Bacillales</taxon>
        <taxon>Bacillaceae</taxon>
        <taxon>Thalassobacillus</taxon>
    </lineage>
</organism>
<evidence type="ECO:0000313" key="1">
    <source>
        <dbReference type="EMBL" id="MFD1019824.1"/>
    </source>
</evidence>
<dbReference type="RefSeq" id="WP_386060352.1">
    <property type="nucleotide sequence ID" value="NZ_JBHTKL010000005.1"/>
</dbReference>
<dbReference type="InterPro" id="IPR011009">
    <property type="entry name" value="Kinase-like_dom_sf"/>
</dbReference>
<dbReference type="Gene3D" id="3.90.1200.10">
    <property type="match status" value="1"/>
</dbReference>
<evidence type="ECO:0000313" key="2">
    <source>
        <dbReference type="Proteomes" id="UP001596990"/>
    </source>
</evidence>
<reference evidence="2" key="1">
    <citation type="journal article" date="2019" name="Int. J. Syst. Evol. Microbiol.">
        <title>The Global Catalogue of Microorganisms (GCM) 10K type strain sequencing project: providing services to taxonomists for standard genome sequencing and annotation.</title>
        <authorList>
            <consortium name="The Broad Institute Genomics Platform"/>
            <consortium name="The Broad Institute Genome Sequencing Center for Infectious Disease"/>
            <person name="Wu L."/>
            <person name="Ma J."/>
        </authorList>
    </citation>
    <scope>NUCLEOTIDE SEQUENCE [LARGE SCALE GENOMIC DNA]</scope>
    <source>
        <strain evidence="2">CCUG 56607</strain>
    </source>
</reference>
<dbReference type="Proteomes" id="UP001596990">
    <property type="component" value="Unassembled WGS sequence"/>
</dbReference>
<dbReference type="Pfam" id="PF04655">
    <property type="entry name" value="APH_6_hur"/>
    <property type="match status" value="1"/>
</dbReference>
<protein>
    <submittedName>
        <fullName evidence="1">Aminoglycoside phosphotransferase family protein</fullName>
    </submittedName>
</protein>
<proteinExistence type="predicted"/>
<accession>A0ABW3L5I7</accession>